<evidence type="ECO:0000256" key="12">
    <source>
        <dbReference type="ARBA" id="ARBA00022840"/>
    </source>
</evidence>
<evidence type="ECO:0000256" key="11">
    <source>
        <dbReference type="ARBA" id="ARBA00022833"/>
    </source>
</evidence>
<dbReference type="Pfam" id="PF00130">
    <property type="entry name" value="C1_1"/>
    <property type="match status" value="2"/>
</dbReference>
<dbReference type="SUPFAM" id="SSF56112">
    <property type="entry name" value="Protein kinase-like (PK-like)"/>
    <property type="match status" value="1"/>
</dbReference>
<evidence type="ECO:0000256" key="16">
    <source>
        <dbReference type="PIRSR" id="PIRSR000551-50"/>
    </source>
</evidence>
<dbReference type="eggNOG" id="KOG0694">
    <property type="taxonomic scope" value="Eukaryota"/>
</dbReference>
<dbReference type="Pfam" id="PF00433">
    <property type="entry name" value="Pkinase_C"/>
    <property type="match status" value="1"/>
</dbReference>
<dbReference type="SMART" id="SM00109">
    <property type="entry name" value="C1"/>
    <property type="match status" value="2"/>
</dbReference>
<dbReference type="InterPro" id="IPR000961">
    <property type="entry name" value="AGC-kinase_C"/>
</dbReference>
<dbReference type="PROSITE" id="PS00108">
    <property type="entry name" value="PROTEIN_KINASE_ST"/>
    <property type="match status" value="1"/>
</dbReference>
<keyword evidence="4" id="KW-0597">Phosphoprotein</keyword>
<dbReference type="PROSITE" id="PS51285">
    <property type="entry name" value="AGC_KINASE_CTER"/>
    <property type="match status" value="1"/>
</dbReference>
<dbReference type="InterPro" id="IPR017892">
    <property type="entry name" value="Pkinase_C"/>
</dbReference>
<keyword evidence="8 15" id="KW-0547">Nucleotide-binding</keyword>
<dbReference type="InParanoid" id="F2TYK2"/>
<dbReference type="PROSITE" id="PS00107">
    <property type="entry name" value="PROTEIN_KINASE_ATP"/>
    <property type="match status" value="1"/>
</dbReference>
<evidence type="ECO:0000256" key="15">
    <source>
        <dbReference type="PIRNR" id="PIRNR000551"/>
    </source>
</evidence>
<dbReference type="PANTHER" id="PTHR24351">
    <property type="entry name" value="RIBOSOMAL PROTEIN S6 KINASE"/>
    <property type="match status" value="1"/>
</dbReference>
<evidence type="ECO:0000259" key="20">
    <source>
        <dbReference type="PROSITE" id="PS50004"/>
    </source>
</evidence>
<dbReference type="GO" id="GO:0005524">
    <property type="term" value="F:ATP binding"/>
    <property type="evidence" value="ECO:0007669"/>
    <property type="project" value="UniProtKB-UniRule"/>
</dbReference>
<feature type="domain" description="Phorbol-ester/DAG-type" evidence="22">
    <location>
        <begin position="163"/>
        <end position="213"/>
    </location>
</feature>
<dbReference type="GO" id="GO:0004697">
    <property type="term" value="F:diacylglycerol-dependent serine/threonine kinase activity"/>
    <property type="evidence" value="ECO:0007669"/>
    <property type="project" value="UniProtKB-EC"/>
</dbReference>
<feature type="domain" description="C2" evidence="20">
    <location>
        <begin position="1"/>
        <end position="116"/>
    </location>
</feature>
<dbReference type="InterPro" id="IPR017441">
    <property type="entry name" value="Protein_kinase_ATP_BS"/>
</dbReference>
<dbReference type="FunFam" id="3.30.60.20:FF:000003">
    <property type="entry name" value="Protein kinase C delta"/>
    <property type="match status" value="1"/>
</dbReference>
<feature type="domain" description="Phorbol-ester/DAG-type" evidence="22">
    <location>
        <begin position="230"/>
        <end position="280"/>
    </location>
</feature>
<evidence type="ECO:0000259" key="21">
    <source>
        <dbReference type="PROSITE" id="PS50011"/>
    </source>
</evidence>
<dbReference type="InterPro" id="IPR002219">
    <property type="entry name" value="PKC_DAG/PE"/>
</dbReference>
<dbReference type="EMBL" id="GL832957">
    <property type="protein sequence ID" value="EGD78676.1"/>
    <property type="molecule type" value="Genomic_DNA"/>
</dbReference>
<keyword evidence="6" id="KW-0479">Metal-binding</keyword>
<comment type="similarity">
    <text evidence="1 15">Belongs to the protein kinase superfamily. AGC Ser/Thr protein kinase family. PKC subfamily.</text>
</comment>
<dbReference type="GO" id="GO:0008270">
    <property type="term" value="F:zinc ion binding"/>
    <property type="evidence" value="ECO:0007669"/>
    <property type="project" value="UniProtKB-KW"/>
</dbReference>
<dbReference type="STRING" id="946362.F2TYK2"/>
<evidence type="ECO:0000256" key="10">
    <source>
        <dbReference type="ARBA" id="ARBA00022777"/>
    </source>
</evidence>
<evidence type="ECO:0000256" key="1">
    <source>
        <dbReference type="ARBA" id="ARBA00005490"/>
    </source>
</evidence>
<dbReference type="CDD" id="cd05570">
    <property type="entry name" value="STKc_PKC"/>
    <property type="match status" value="1"/>
</dbReference>
<evidence type="ECO:0000256" key="18">
    <source>
        <dbReference type="PROSITE-ProRule" id="PRU10141"/>
    </source>
</evidence>
<dbReference type="FunFam" id="3.30.60.20:FF:000006">
    <property type="entry name" value="Protein kinase C"/>
    <property type="match status" value="1"/>
</dbReference>
<dbReference type="PIRSF" id="PIRSF000551">
    <property type="entry name" value="PKC_delta"/>
    <property type="match status" value="1"/>
</dbReference>
<dbReference type="FunFam" id="1.10.510.10:FF:000126">
    <property type="entry name" value="Protein kinase C epsilon"/>
    <property type="match status" value="1"/>
</dbReference>
<keyword evidence="3 15" id="KW-0723">Serine/threonine-protein kinase</keyword>
<evidence type="ECO:0000256" key="3">
    <source>
        <dbReference type="ARBA" id="ARBA00022527"/>
    </source>
</evidence>
<dbReference type="PROSITE" id="PS50004">
    <property type="entry name" value="C2"/>
    <property type="match status" value="1"/>
</dbReference>
<keyword evidence="11" id="KW-0862">Zinc</keyword>
<dbReference type="SMART" id="SM00133">
    <property type="entry name" value="S_TK_X"/>
    <property type="match status" value="1"/>
</dbReference>
<dbReference type="Pfam" id="PF00168">
    <property type="entry name" value="C2"/>
    <property type="match status" value="1"/>
</dbReference>
<keyword evidence="9" id="KW-0863">Zinc-finger</keyword>
<dbReference type="RefSeq" id="XP_004997633.1">
    <property type="nucleotide sequence ID" value="XM_004997576.1"/>
</dbReference>
<dbReference type="InterPro" id="IPR046349">
    <property type="entry name" value="C1-like_sf"/>
</dbReference>
<evidence type="ECO:0000256" key="9">
    <source>
        <dbReference type="ARBA" id="ARBA00022771"/>
    </source>
</evidence>
<dbReference type="OrthoDB" id="63267at2759"/>
<keyword evidence="7" id="KW-0677">Repeat</keyword>
<evidence type="ECO:0000256" key="7">
    <source>
        <dbReference type="ARBA" id="ARBA00022737"/>
    </source>
</evidence>
<dbReference type="InterPro" id="IPR014376">
    <property type="entry name" value="Prot_kin_PKC_delta"/>
</dbReference>
<feature type="binding site" evidence="17">
    <location>
        <begin position="353"/>
        <end position="361"/>
    </location>
    <ligand>
        <name>ATP</name>
        <dbReference type="ChEBI" id="CHEBI:30616"/>
    </ligand>
</feature>
<evidence type="ECO:0000256" key="17">
    <source>
        <dbReference type="PIRSR" id="PIRSR000551-51"/>
    </source>
</evidence>
<evidence type="ECO:0000259" key="22">
    <source>
        <dbReference type="PROSITE" id="PS50081"/>
    </source>
</evidence>
<keyword evidence="10 15" id="KW-0418">Kinase</keyword>
<evidence type="ECO:0000256" key="4">
    <source>
        <dbReference type="ARBA" id="ARBA00022553"/>
    </source>
</evidence>
<evidence type="ECO:0000313" key="25">
    <source>
        <dbReference type="Proteomes" id="UP000007799"/>
    </source>
</evidence>
<dbReference type="PROSITE" id="PS50081">
    <property type="entry name" value="ZF_DAG_PE_2"/>
    <property type="match status" value="2"/>
</dbReference>
<keyword evidence="25" id="KW-1185">Reference proteome</keyword>
<evidence type="ECO:0000256" key="19">
    <source>
        <dbReference type="SAM" id="MobiDB-lite"/>
    </source>
</evidence>
<dbReference type="Gene3D" id="1.10.510.10">
    <property type="entry name" value="Transferase(Phosphotransferase) domain 1"/>
    <property type="match status" value="1"/>
</dbReference>
<gene>
    <name evidence="24" type="ORF">PTSG_01655</name>
</gene>
<dbReference type="SMART" id="SM00239">
    <property type="entry name" value="C2"/>
    <property type="match status" value="1"/>
</dbReference>
<dbReference type="Proteomes" id="UP000007799">
    <property type="component" value="Unassembled WGS sequence"/>
</dbReference>
<feature type="region of interest" description="Disordered" evidence="19">
    <location>
        <begin position="298"/>
        <end position="338"/>
    </location>
</feature>
<evidence type="ECO:0000313" key="24">
    <source>
        <dbReference type="EMBL" id="EGD78676.1"/>
    </source>
</evidence>
<feature type="compositionally biased region" description="Basic residues" evidence="19">
    <location>
        <begin position="303"/>
        <end position="314"/>
    </location>
</feature>
<dbReference type="FunFam" id="3.30.200.20:FF:000103">
    <property type="entry name" value="Protein kinase C"/>
    <property type="match status" value="1"/>
</dbReference>
<proteinExistence type="inferred from homology"/>
<comment type="catalytic activity">
    <reaction evidence="14">
        <text>L-seryl-[protein] + ATP = O-phospho-L-seryl-[protein] + ADP + H(+)</text>
        <dbReference type="Rhea" id="RHEA:17989"/>
        <dbReference type="Rhea" id="RHEA-COMP:9863"/>
        <dbReference type="Rhea" id="RHEA-COMP:11604"/>
        <dbReference type="ChEBI" id="CHEBI:15378"/>
        <dbReference type="ChEBI" id="CHEBI:29999"/>
        <dbReference type="ChEBI" id="CHEBI:30616"/>
        <dbReference type="ChEBI" id="CHEBI:83421"/>
        <dbReference type="ChEBI" id="CHEBI:456216"/>
        <dbReference type="EC" id="2.7.11.13"/>
    </reaction>
</comment>
<dbReference type="InterPro" id="IPR020454">
    <property type="entry name" value="DAG/PE-bd"/>
</dbReference>
<evidence type="ECO:0000256" key="8">
    <source>
        <dbReference type="ARBA" id="ARBA00022741"/>
    </source>
</evidence>
<dbReference type="PROSITE" id="PS00479">
    <property type="entry name" value="ZF_DAG_PE_1"/>
    <property type="match status" value="1"/>
</dbReference>
<dbReference type="EC" id="2.7.11.13" evidence="2 15"/>
<reference evidence="24" key="1">
    <citation type="submission" date="2009-08" db="EMBL/GenBank/DDBJ databases">
        <title>Annotation of Salpingoeca rosetta.</title>
        <authorList>
            <consortium name="The Broad Institute Genome Sequencing Platform"/>
            <person name="Russ C."/>
            <person name="Cuomo C."/>
            <person name="Burger G."/>
            <person name="Gray M.W."/>
            <person name="Holland P.W.H."/>
            <person name="King N."/>
            <person name="Lang F.B.F."/>
            <person name="Roger A.J."/>
            <person name="Ruiz-Trillo I."/>
            <person name="Young S.K."/>
            <person name="Zeng Q."/>
            <person name="Gargeya S."/>
            <person name="Alvarado L."/>
            <person name="Berlin A."/>
            <person name="Chapman S.B."/>
            <person name="Chen Z."/>
            <person name="Freedman E."/>
            <person name="Gellesch M."/>
            <person name="Goldberg J."/>
            <person name="Griggs A."/>
            <person name="Gujja S."/>
            <person name="Heilman E."/>
            <person name="Heiman D."/>
            <person name="Howarth C."/>
            <person name="Mehta T."/>
            <person name="Neiman D."/>
            <person name="Pearson M."/>
            <person name="Roberts A."/>
            <person name="Saif S."/>
            <person name="Shea T."/>
            <person name="Shenoy N."/>
            <person name="Sisk P."/>
            <person name="Stolte C."/>
            <person name="Sykes S."/>
            <person name="White J."/>
            <person name="Yandava C."/>
            <person name="Haas B."/>
            <person name="Nusbaum C."/>
            <person name="Birren B."/>
        </authorList>
    </citation>
    <scope>NUCLEOTIDE SEQUENCE [LARGE SCALE GENOMIC DNA]</scope>
    <source>
        <strain evidence="24">ATCC 50818</strain>
    </source>
</reference>
<keyword evidence="5 15" id="KW-0808">Transferase</keyword>
<dbReference type="Gene3D" id="3.30.60.20">
    <property type="match status" value="2"/>
</dbReference>
<protein>
    <recommendedName>
        <fullName evidence="2 15">Protein kinase C</fullName>
        <ecNumber evidence="2 15">2.7.11.13</ecNumber>
    </recommendedName>
</protein>
<feature type="domain" description="Protein kinase" evidence="21">
    <location>
        <begin position="347"/>
        <end position="605"/>
    </location>
</feature>
<evidence type="ECO:0000256" key="6">
    <source>
        <dbReference type="ARBA" id="ARBA00022723"/>
    </source>
</evidence>
<dbReference type="SMART" id="SM00220">
    <property type="entry name" value="S_TKc"/>
    <property type="match status" value="1"/>
</dbReference>
<evidence type="ECO:0000259" key="23">
    <source>
        <dbReference type="PROSITE" id="PS51285"/>
    </source>
</evidence>
<dbReference type="Gene3D" id="2.60.40.150">
    <property type="entry name" value="C2 domain"/>
    <property type="match status" value="1"/>
</dbReference>
<dbReference type="GeneID" id="16078228"/>
<dbReference type="SUPFAM" id="SSF49562">
    <property type="entry name" value="C2 domain (Calcium/lipid-binding domain, CaLB)"/>
    <property type="match status" value="1"/>
</dbReference>
<feature type="binding site" evidence="17 18">
    <location>
        <position position="376"/>
    </location>
    <ligand>
        <name>ATP</name>
        <dbReference type="ChEBI" id="CHEBI:30616"/>
    </ligand>
</feature>
<accession>F2TYK2</accession>
<dbReference type="InterPro" id="IPR035892">
    <property type="entry name" value="C2_domain_sf"/>
</dbReference>
<dbReference type="GO" id="GO:0106310">
    <property type="term" value="F:protein serine kinase activity"/>
    <property type="evidence" value="ECO:0007669"/>
    <property type="project" value="RHEA"/>
</dbReference>
<dbReference type="InterPro" id="IPR011009">
    <property type="entry name" value="Kinase-like_dom_sf"/>
</dbReference>
<dbReference type="PRINTS" id="PR00008">
    <property type="entry name" value="DAGPEDOMAIN"/>
</dbReference>
<organism evidence="25">
    <name type="scientific">Salpingoeca rosetta (strain ATCC 50818 / BSB-021)</name>
    <dbReference type="NCBI Taxonomy" id="946362"/>
    <lineage>
        <taxon>Eukaryota</taxon>
        <taxon>Choanoflagellata</taxon>
        <taxon>Craspedida</taxon>
        <taxon>Salpingoecidae</taxon>
        <taxon>Salpingoeca</taxon>
    </lineage>
</organism>
<dbReference type="SUPFAM" id="SSF57889">
    <property type="entry name" value="Cysteine-rich domain"/>
    <property type="match status" value="2"/>
</dbReference>
<comment type="catalytic activity">
    <reaction evidence="13 15">
        <text>L-threonyl-[protein] + ATP = O-phospho-L-threonyl-[protein] + ADP + H(+)</text>
        <dbReference type="Rhea" id="RHEA:46608"/>
        <dbReference type="Rhea" id="RHEA-COMP:11060"/>
        <dbReference type="Rhea" id="RHEA-COMP:11605"/>
        <dbReference type="ChEBI" id="CHEBI:15378"/>
        <dbReference type="ChEBI" id="CHEBI:30013"/>
        <dbReference type="ChEBI" id="CHEBI:30616"/>
        <dbReference type="ChEBI" id="CHEBI:61977"/>
        <dbReference type="ChEBI" id="CHEBI:456216"/>
        <dbReference type="EC" id="2.7.11.13"/>
    </reaction>
</comment>
<feature type="domain" description="AGC-kinase C-terminal" evidence="23">
    <location>
        <begin position="606"/>
        <end position="677"/>
    </location>
</feature>
<evidence type="ECO:0000256" key="5">
    <source>
        <dbReference type="ARBA" id="ARBA00022679"/>
    </source>
</evidence>
<dbReference type="PROSITE" id="PS50011">
    <property type="entry name" value="PROTEIN_KINASE_DOM"/>
    <property type="match status" value="1"/>
</dbReference>
<sequence length="680" mass="76269">MSHHQHHQRFTGVMKLRVERAENLKLPDVSGNRLRSVNPYCIINIDEDVVARTQAVPKTLNPVWEEEFETSTHRAHHLEIIVMHKDVIGGGNFISSIKVPTSEVIEGAKGKVDLWFELEPAGRIKLQIEYARTSAADREFVASKVAPARRGAMKRKKIHEVNGHKFIARFFKQPTFCSHCRDFMWGFGKQGYQCKVCGAVVHKKCHQSVVTRCPGSAVDAGKTGFSVNVPHRFKIHTYMRPTFCDHCGSLLWGLRRQGYQCQTCKCNTHARCREHMPSNCGVDAKKLADTLAQLKTSADQLSKRKSGSSPKVHKLSSDASAPGGAKTPTKPRRAPKAKVSGASIADFSLLKVLGRGSFGKVLLAEHKKSKQICAIKVLQKVAILEDDDVECTMTERRVLALANDHPFLTKLHASFQSVDKLFFVMEYVSGGDLMFQIQRARKFDEARSRFYAAEIVLALQFLHSHNVVYRDLKLDNVMLDAEGHVKLADFGMCKENITDDSLTNTFCGTPDYLAPEVLNEQDYGMSVDWWALGVLLYEMLAGQPPFDGEDEDDLFEAILEDEVLFPVWISTDAQAILTAFLTRPIDRRLGCGPNGDADIRGHRFFRGLDWQRLENRQIPPPFRPKVRGEKDTGNFDVEFTSEAPRITPTAKGILEGIDQEAFTDFTYTGPQDSPFNTATA</sequence>
<feature type="active site" description="Proton acceptor" evidence="16">
    <location>
        <position position="471"/>
    </location>
</feature>
<dbReference type="InterPro" id="IPR008271">
    <property type="entry name" value="Ser/Thr_kinase_AS"/>
</dbReference>
<dbReference type="AlphaFoldDB" id="F2TYK2"/>
<evidence type="ECO:0000256" key="13">
    <source>
        <dbReference type="ARBA" id="ARBA00047272"/>
    </source>
</evidence>
<dbReference type="InterPro" id="IPR000008">
    <property type="entry name" value="C2_dom"/>
</dbReference>
<dbReference type="FunCoup" id="F2TYK2">
    <property type="interactions" value="815"/>
</dbReference>
<evidence type="ECO:0000256" key="14">
    <source>
        <dbReference type="ARBA" id="ARBA00047470"/>
    </source>
</evidence>
<dbReference type="Pfam" id="PF00069">
    <property type="entry name" value="Pkinase"/>
    <property type="match status" value="1"/>
</dbReference>
<name>F2TYK2_SALR5</name>
<keyword evidence="12 15" id="KW-0067">ATP-binding</keyword>
<dbReference type="Gene3D" id="3.30.200.20">
    <property type="entry name" value="Phosphorylase Kinase, domain 1"/>
    <property type="match status" value="1"/>
</dbReference>
<dbReference type="CDD" id="cd20838">
    <property type="entry name" value="C1_nPKC_epsilon-like_rpt2"/>
    <property type="match status" value="1"/>
</dbReference>
<evidence type="ECO:0000256" key="2">
    <source>
        <dbReference type="ARBA" id="ARBA00012429"/>
    </source>
</evidence>
<dbReference type="InterPro" id="IPR000719">
    <property type="entry name" value="Prot_kinase_dom"/>
</dbReference>
<dbReference type="OMA" id="FKTINWI"/>
<dbReference type="KEGG" id="sre:PTSG_01655"/>